<sequence>MKMVVYIYKELLIFWTNKIICFLTRLAA</sequence>
<name>A0A0A9A487_ARUDO</name>
<protein>
    <submittedName>
        <fullName evidence="1">Uncharacterized protein</fullName>
    </submittedName>
</protein>
<organism evidence="1">
    <name type="scientific">Arundo donax</name>
    <name type="common">Giant reed</name>
    <name type="synonym">Donax arundinaceus</name>
    <dbReference type="NCBI Taxonomy" id="35708"/>
    <lineage>
        <taxon>Eukaryota</taxon>
        <taxon>Viridiplantae</taxon>
        <taxon>Streptophyta</taxon>
        <taxon>Embryophyta</taxon>
        <taxon>Tracheophyta</taxon>
        <taxon>Spermatophyta</taxon>
        <taxon>Magnoliopsida</taxon>
        <taxon>Liliopsida</taxon>
        <taxon>Poales</taxon>
        <taxon>Poaceae</taxon>
        <taxon>PACMAD clade</taxon>
        <taxon>Arundinoideae</taxon>
        <taxon>Arundineae</taxon>
        <taxon>Arundo</taxon>
    </lineage>
</organism>
<evidence type="ECO:0000313" key="1">
    <source>
        <dbReference type="EMBL" id="JAD43820.1"/>
    </source>
</evidence>
<dbReference type="AlphaFoldDB" id="A0A0A9A487"/>
<proteinExistence type="predicted"/>
<accession>A0A0A9A487</accession>
<reference evidence="1" key="1">
    <citation type="submission" date="2014-09" db="EMBL/GenBank/DDBJ databases">
        <authorList>
            <person name="Magalhaes I.L.F."/>
            <person name="Oliveira U."/>
            <person name="Santos F.R."/>
            <person name="Vidigal T.H.D.A."/>
            <person name="Brescovit A.D."/>
            <person name="Santos A.J."/>
        </authorList>
    </citation>
    <scope>NUCLEOTIDE SEQUENCE</scope>
    <source>
        <tissue evidence="1">Shoot tissue taken approximately 20 cm above the soil surface</tissue>
    </source>
</reference>
<dbReference type="EMBL" id="GBRH01254075">
    <property type="protein sequence ID" value="JAD43820.1"/>
    <property type="molecule type" value="Transcribed_RNA"/>
</dbReference>
<reference evidence="1" key="2">
    <citation type="journal article" date="2015" name="Data Brief">
        <title>Shoot transcriptome of the giant reed, Arundo donax.</title>
        <authorList>
            <person name="Barrero R.A."/>
            <person name="Guerrero F.D."/>
            <person name="Moolhuijzen P."/>
            <person name="Goolsby J.A."/>
            <person name="Tidwell J."/>
            <person name="Bellgard S.E."/>
            <person name="Bellgard M.I."/>
        </authorList>
    </citation>
    <scope>NUCLEOTIDE SEQUENCE</scope>
    <source>
        <tissue evidence="1">Shoot tissue taken approximately 20 cm above the soil surface</tissue>
    </source>
</reference>